<evidence type="ECO:0000256" key="8">
    <source>
        <dbReference type="ARBA" id="ARBA00029447"/>
    </source>
</evidence>
<dbReference type="GO" id="GO:0006935">
    <property type="term" value="P:chemotaxis"/>
    <property type="evidence" value="ECO:0007669"/>
    <property type="project" value="UniProtKB-KW"/>
</dbReference>
<dbReference type="SMART" id="SM00283">
    <property type="entry name" value="MA"/>
    <property type="match status" value="1"/>
</dbReference>
<evidence type="ECO:0000259" key="13">
    <source>
        <dbReference type="PROSITE" id="PS50885"/>
    </source>
</evidence>
<dbReference type="HOGENOM" id="CLU_000445_107_19_9"/>
<evidence type="ECO:0000256" key="4">
    <source>
        <dbReference type="ARBA" id="ARBA00022692"/>
    </source>
</evidence>
<dbReference type="STRING" id="373903.Hore_20840"/>
<dbReference type="CDD" id="cd11386">
    <property type="entry name" value="MCP_signal"/>
    <property type="match status" value="1"/>
</dbReference>
<dbReference type="Gene3D" id="6.10.340.10">
    <property type="match status" value="1"/>
</dbReference>
<dbReference type="PROSITE" id="PS50111">
    <property type="entry name" value="CHEMOTAXIS_TRANSDUC_2"/>
    <property type="match status" value="1"/>
</dbReference>
<feature type="domain" description="HAMP" evidence="13">
    <location>
        <begin position="314"/>
        <end position="367"/>
    </location>
</feature>
<evidence type="ECO:0000256" key="5">
    <source>
        <dbReference type="ARBA" id="ARBA00022989"/>
    </source>
</evidence>
<dbReference type="PROSITE" id="PS50885">
    <property type="entry name" value="HAMP"/>
    <property type="match status" value="1"/>
</dbReference>
<keyword evidence="3" id="KW-0145">Chemotaxis</keyword>
<evidence type="ECO:0000256" key="11">
    <source>
        <dbReference type="SAM" id="Phobius"/>
    </source>
</evidence>
<keyword evidence="5 11" id="KW-1133">Transmembrane helix</keyword>
<dbReference type="InterPro" id="IPR003660">
    <property type="entry name" value="HAMP_dom"/>
</dbReference>
<dbReference type="GO" id="GO:0005886">
    <property type="term" value="C:plasma membrane"/>
    <property type="evidence" value="ECO:0007669"/>
    <property type="project" value="UniProtKB-SubCell"/>
</dbReference>
<dbReference type="Pfam" id="PF00015">
    <property type="entry name" value="MCPsignal"/>
    <property type="match status" value="1"/>
</dbReference>
<keyword evidence="10" id="KW-0175">Coiled coil</keyword>
<keyword evidence="4 11" id="KW-0812">Transmembrane</keyword>
<dbReference type="Proteomes" id="UP000000719">
    <property type="component" value="Chromosome"/>
</dbReference>
<feature type="domain" description="Methyl-accepting transducer" evidence="12">
    <location>
        <begin position="386"/>
        <end position="636"/>
    </location>
</feature>
<dbReference type="Pfam" id="PF02743">
    <property type="entry name" value="dCache_1"/>
    <property type="match status" value="1"/>
</dbReference>
<evidence type="ECO:0000259" key="12">
    <source>
        <dbReference type="PROSITE" id="PS50111"/>
    </source>
</evidence>
<protein>
    <submittedName>
        <fullName evidence="14">Methyl-accepting chemotaxis sensory transducer</fullName>
    </submittedName>
</protein>
<feature type="coiled-coil region" evidence="10">
    <location>
        <begin position="408"/>
        <end position="452"/>
    </location>
</feature>
<organism evidence="14 15">
    <name type="scientific">Halothermothrix orenii (strain H 168 / OCM 544 / DSM 9562)</name>
    <dbReference type="NCBI Taxonomy" id="373903"/>
    <lineage>
        <taxon>Bacteria</taxon>
        <taxon>Bacillati</taxon>
        <taxon>Bacillota</taxon>
        <taxon>Clostridia</taxon>
        <taxon>Halanaerobiales</taxon>
        <taxon>Halothermotrichaceae</taxon>
        <taxon>Halothermothrix</taxon>
    </lineage>
</organism>
<dbReference type="GO" id="GO:0007165">
    <property type="term" value="P:signal transduction"/>
    <property type="evidence" value="ECO:0007669"/>
    <property type="project" value="UniProtKB-KW"/>
</dbReference>
<reference evidence="14 15" key="1">
    <citation type="journal article" date="2009" name="PLoS ONE">
        <title>Genome analysis of the anaerobic thermohalophilic bacterium Halothermothrix orenii.</title>
        <authorList>
            <person name="Mavromatis K."/>
            <person name="Ivanova N."/>
            <person name="Anderson I."/>
            <person name="Lykidis A."/>
            <person name="Hooper S.D."/>
            <person name="Sun H."/>
            <person name="Kunin V."/>
            <person name="Lapidus A."/>
            <person name="Hugenholtz P."/>
            <person name="Patel B."/>
            <person name="Kyrpides N.C."/>
        </authorList>
    </citation>
    <scope>NUCLEOTIDE SEQUENCE [LARGE SCALE GENOMIC DNA]</scope>
    <source>
        <strain evidence="15">H 168 / OCM 544 / DSM 9562</strain>
    </source>
</reference>
<dbReference type="eggNOG" id="COG0840">
    <property type="taxonomic scope" value="Bacteria"/>
</dbReference>
<dbReference type="KEGG" id="hor:Hore_20840"/>
<dbReference type="SUPFAM" id="SSF58104">
    <property type="entry name" value="Methyl-accepting chemotaxis protein (MCP) signaling domain"/>
    <property type="match status" value="1"/>
</dbReference>
<evidence type="ECO:0000256" key="7">
    <source>
        <dbReference type="ARBA" id="ARBA00023224"/>
    </source>
</evidence>
<feature type="transmembrane region" description="Helical" evidence="11">
    <location>
        <begin position="291"/>
        <end position="313"/>
    </location>
</feature>
<dbReference type="AlphaFoldDB" id="B8CZX7"/>
<evidence type="ECO:0000313" key="15">
    <source>
        <dbReference type="Proteomes" id="UP000000719"/>
    </source>
</evidence>
<keyword evidence="7 9" id="KW-0807">Transducer</keyword>
<comment type="similarity">
    <text evidence="8">Belongs to the methyl-accepting chemotaxis (MCP) protein family.</text>
</comment>
<dbReference type="Gene3D" id="1.10.287.950">
    <property type="entry name" value="Methyl-accepting chemotaxis protein"/>
    <property type="match status" value="1"/>
</dbReference>
<proteinExistence type="inferred from homology"/>
<comment type="subcellular location">
    <subcellularLocation>
        <location evidence="1">Cell membrane</location>
        <topology evidence="1">Multi-pass membrane protein</topology>
    </subcellularLocation>
</comment>
<dbReference type="EMBL" id="CP001098">
    <property type="protein sequence ID" value="ACL70829.1"/>
    <property type="molecule type" value="Genomic_DNA"/>
</dbReference>
<evidence type="ECO:0000256" key="10">
    <source>
        <dbReference type="SAM" id="Coils"/>
    </source>
</evidence>
<evidence type="ECO:0000256" key="1">
    <source>
        <dbReference type="ARBA" id="ARBA00004651"/>
    </source>
</evidence>
<dbReference type="PANTHER" id="PTHR32089:SF112">
    <property type="entry name" value="LYSOZYME-LIKE PROTEIN-RELATED"/>
    <property type="match status" value="1"/>
</dbReference>
<dbReference type="SMART" id="SM00304">
    <property type="entry name" value="HAMP"/>
    <property type="match status" value="1"/>
</dbReference>
<dbReference type="OrthoDB" id="9804955at2"/>
<sequence length="673" mass="75013">MKKISYKIMAAIAVISLIVALSTGGYSIYKSSRVIQNEARDKLLLLTESKVGSLNNLITAIESGADGLATALAATFKEEQMRSSRLYVMVYKSKVEPILKQFSDTNQHIIRSFFMVNPEMIGRNFVIEYSRDTGTKDAEQSLEDLTSEKSKEKVAWYEEVVKIKEGKWFKKKTDDVISYRKPVYKDGKIIGVVGFDIDFSIFRETVSKIKVFKSGYAFLLDNNYRYLVAPPIKPEQRDSITKEITETSSRFIDYKENGEARFMAHVPLLNGYILGISLARRDILKEMFDLTRILVTLTVLEILVAVIVAAYMGRRIAKPIVKSIDFAQLIASGNLAIEPLSYKSSGETGILIRALNRMYTNLKEIITHAIKVTGELTSFIQQLSRAGDEVEGISNEVTKSIRELAVGVEKQAESVDEINLEVQALSREIDGLQQENNQVKEVSQKMNKATRSGQKRMKKVEGQMEEIKNFVQEVATDIGALEDISVEIDSILEIINNIAEQTNLLALNAAVEAARAGEAGRGFAVVADEIRDLAEESSSSADKIRKLVEKIKTETMQASQKMSEGVNRIQEGEKAVKLADRAFMEINQALVEVNRGIEKATGLVDKVNENSSHIAENLDNIANYAEESSASSQQIATASNEQVNSLTKFINMAKSLSELSRQLDDIIKSFQLK</sequence>
<accession>B8CZX7</accession>
<keyword evidence="6 11" id="KW-0472">Membrane</keyword>
<dbReference type="PANTHER" id="PTHR32089">
    <property type="entry name" value="METHYL-ACCEPTING CHEMOTAXIS PROTEIN MCPB"/>
    <property type="match status" value="1"/>
</dbReference>
<evidence type="ECO:0000256" key="6">
    <source>
        <dbReference type="ARBA" id="ARBA00023136"/>
    </source>
</evidence>
<gene>
    <name evidence="14" type="ordered locus">Hore_20840</name>
</gene>
<dbReference type="RefSeq" id="WP_015923798.1">
    <property type="nucleotide sequence ID" value="NC_011899.1"/>
</dbReference>
<keyword evidence="15" id="KW-1185">Reference proteome</keyword>
<evidence type="ECO:0000256" key="2">
    <source>
        <dbReference type="ARBA" id="ARBA00022475"/>
    </source>
</evidence>
<dbReference type="InterPro" id="IPR033479">
    <property type="entry name" value="dCache_1"/>
</dbReference>
<evidence type="ECO:0000313" key="14">
    <source>
        <dbReference type="EMBL" id="ACL70829.1"/>
    </source>
</evidence>
<dbReference type="Gene3D" id="3.30.450.20">
    <property type="entry name" value="PAS domain"/>
    <property type="match status" value="1"/>
</dbReference>
<keyword evidence="2" id="KW-1003">Cell membrane</keyword>
<evidence type="ECO:0000256" key="3">
    <source>
        <dbReference type="ARBA" id="ARBA00022500"/>
    </source>
</evidence>
<evidence type="ECO:0000256" key="9">
    <source>
        <dbReference type="PROSITE-ProRule" id="PRU00284"/>
    </source>
</evidence>
<dbReference type="InterPro" id="IPR004089">
    <property type="entry name" value="MCPsignal_dom"/>
</dbReference>
<name>B8CZX7_HALOH</name>